<dbReference type="OrthoDB" id="3365660at2"/>
<dbReference type="InterPro" id="IPR023393">
    <property type="entry name" value="START-like_dom_sf"/>
</dbReference>
<dbReference type="SUPFAM" id="SSF55961">
    <property type="entry name" value="Bet v1-like"/>
    <property type="match status" value="1"/>
</dbReference>
<sequence length="166" mass="17796">MTPDAPENGATKLGELTYTRVHRASPELLFDCMTTPEHLAHFWGPRGTTTPVTSIVVDLRPGGAFETTMVSDTDGTAYTMRAVYVEVRRPDLLVWSEPGSGMTTTITFTDLGDGTTEVVTHQTNVPEAYRSPQARAGFATSLDRCDAYVASLVGGASADADEPPRA</sequence>
<comment type="similarity">
    <text evidence="1">Belongs to the AHA1 family.</text>
</comment>
<organism evidence="3 4">
    <name type="scientific">Luteimicrobium xylanilyticum</name>
    <dbReference type="NCBI Taxonomy" id="1133546"/>
    <lineage>
        <taxon>Bacteria</taxon>
        <taxon>Bacillati</taxon>
        <taxon>Actinomycetota</taxon>
        <taxon>Actinomycetes</taxon>
        <taxon>Micrococcales</taxon>
        <taxon>Luteimicrobium</taxon>
    </lineage>
</organism>
<feature type="domain" description="Activator of Hsp90 ATPase homologue 1/2-like C-terminal" evidence="2">
    <location>
        <begin position="23"/>
        <end position="149"/>
    </location>
</feature>
<dbReference type="Proteomes" id="UP000326702">
    <property type="component" value="Chromosome"/>
</dbReference>
<name>A0A5P9Q743_9MICO</name>
<evidence type="ECO:0000259" key="2">
    <source>
        <dbReference type="Pfam" id="PF08327"/>
    </source>
</evidence>
<accession>A0A5P9Q743</accession>
<dbReference type="InterPro" id="IPR013538">
    <property type="entry name" value="ASHA1/2-like_C"/>
</dbReference>
<proteinExistence type="inferred from homology"/>
<gene>
    <name evidence="3" type="ORF">KDY119_00411</name>
</gene>
<reference evidence="3 4" key="1">
    <citation type="submission" date="2019-10" db="EMBL/GenBank/DDBJ databases">
        <title>Genome sequence of Luteimicrobium xylanilyticum HY-24.</title>
        <authorList>
            <person name="Kim D.Y."/>
            <person name="Park H.-Y."/>
        </authorList>
    </citation>
    <scope>NUCLEOTIDE SEQUENCE [LARGE SCALE GENOMIC DNA]</scope>
    <source>
        <strain evidence="3 4">HY-24</strain>
    </source>
</reference>
<dbReference type="Gene3D" id="3.30.530.20">
    <property type="match status" value="1"/>
</dbReference>
<evidence type="ECO:0000256" key="1">
    <source>
        <dbReference type="ARBA" id="ARBA00006817"/>
    </source>
</evidence>
<dbReference type="KEGG" id="lxl:KDY119_00411"/>
<dbReference type="EMBL" id="CP045529">
    <property type="protein sequence ID" value="QFU96920.1"/>
    <property type="molecule type" value="Genomic_DNA"/>
</dbReference>
<dbReference type="AlphaFoldDB" id="A0A5P9Q743"/>
<keyword evidence="4" id="KW-1185">Reference proteome</keyword>
<protein>
    <recommendedName>
        <fullName evidence="2">Activator of Hsp90 ATPase homologue 1/2-like C-terminal domain-containing protein</fullName>
    </recommendedName>
</protein>
<dbReference type="Pfam" id="PF08327">
    <property type="entry name" value="AHSA1"/>
    <property type="match status" value="1"/>
</dbReference>
<evidence type="ECO:0000313" key="4">
    <source>
        <dbReference type="Proteomes" id="UP000326702"/>
    </source>
</evidence>
<evidence type="ECO:0000313" key="3">
    <source>
        <dbReference type="EMBL" id="QFU96920.1"/>
    </source>
</evidence>
<dbReference type="RefSeq" id="WP_051136933.1">
    <property type="nucleotide sequence ID" value="NZ_BAABIH010000013.1"/>
</dbReference>